<organism evidence="3 4">
    <name type="scientific">Horticoccus luteus</name>
    <dbReference type="NCBI Taxonomy" id="2862869"/>
    <lineage>
        <taxon>Bacteria</taxon>
        <taxon>Pseudomonadati</taxon>
        <taxon>Verrucomicrobiota</taxon>
        <taxon>Opitutia</taxon>
        <taxon>Opitutales</taxon>
        <taxon>Opitutaceae</taxon>
        <taxon>Horticoccus</taxon>
    </lineage>
</organism>
<dbReference type="KEGG" id="ole:K0B96_14340"/>
<dbReference type="Gene3D" id="3.30.379.10">
    <property type="entry name" value="Chitobiase/beta-hexosaminidase domain 2-like"/>
    <property type="match status" value="1"/>
</dbReference>
<accession>A0A8F9TSK8</accession>
<keyword evidence="4" id="KW-1185">Reference proteome</keyword>
<reference evidence="3" key="1">
    <citation type="submission" date="2021-08" db="EMBL/GenBank/DDBJ databases">
        <title>Genome of a novel bacterium of the phylum Verrucomicrobia, Oleiharenicola sp. KSB-15.</title>
        <authorList>
            <person name="Chung J.-H."/>
            <person name="Ahn J.-H."/>
            <person name="Yoon Y."/>
            <person name="Kim D.-Y."/>
            <person name="An S.-H."/>
            <person name="Park I."/>
            <person name="Yeon J."/>
        </authorList>
    </citation>
    <scope>NUCLEOTIDE SEQUENCE</scope>
    <source>
        <strain evidence="3">KSB-15</strain>
    </source>
</reference>
<dbReference type="GO" id="GO:0005975">
    <property type="term" value="P:carbohydrate metabolic process"/>
    <property type="evidence" value="ECO:0007669"/>
    <property type="project" value="UniProtKB-ARBA"/>
</dbReference>
<dbReference type="GO" id="GO:0016787">
    <property type="term" value="F:hydrolase activity"/>
    <property type="evidence" value="ECO:0007669"/>
    <property type="project" value="UniProtKB-KW"/>
</dbReference>
<sequence length="677" mass="76389">MKNILLWVVVSACATGGLFASAENAKRLAVKPADCVIVVPGNANAVVAFAAEELRTHLTLIGGRDVPVRTQASAGEFALHVGVRPAGDDRPLAPEEARWVIAPEGVWLFGDDAVNVDRGDARETATAKENRTGTLYAVYELLEQKLGVRWLEPGAAGVAFTPEDRFALPVERGAWVPALRQRHMRPAYTDNLRKMALSRGSVPAAFIFDTDEYVRRRADEAVWQRRMRMGRSVQFFYGHAFTEWWLEYGAEHPEFFALNRAGKRAPAAEIMQGAPDRIKMCVSNPALAREVARRHFTAGRGHVVNACENDSRGFCRCPQCAAWDVRLPGEENLDVDSTELPLTDRYLRFANAVQAEALKYDPAAKTTYYAYSAYRSPPRREKVADGVVIFFITSHFSSEEELRGFYAAWKAAGAKEVYLRPNDQCDDTGLPLGFEQNMFEKMQLANSAFHLTGTDYDTCWGYWPVSGMTNYIMARAFYRPERTFAEWEEEYCAGFGAASGAIRDYHRYWRQIWNERIQPNRERIVAMSGKLREVNDKLMQLTSLLYTEGDFDATDALLGAALRPDLSPATRARVENLQLANQHSRLKFHAMRCNELLSAASDAEKTAATNALLEFRREHQHDLNINWESMFYMENIYEDICGVQRLAGTQGKRWAEWGEMLKASIKPLRSSDEAPLR</sequence>
<feature type="signal peptide" evidence="2">
    <location>
        <begin position="1"/>
        <end position="22"/>
    </location>
</feature>
<keyword evidence="2" id="KW-0732">Signal</keyword>
<evidence type="ECO:0000313" key="3">
    <source>
        <dbReference type="EMBL" id="QYM78464.1"/>
    </source>
</evidence>
<name>A0A8F9TSK8_9BACT</name>
<dbReference type="InterPro" id="IPR029018">
    <property type="entry name" value="Hex-like_dom2"/>
</dbReference>
<evidence type="ECO:0000256" key="2">
    <source>
        <dbReference type="SAM" id="SignalP"/>
    </source>
</evidence>
<evidence type="ECO:0000313" key="4">
    <source>
        <dbReference type="Proteomes" id="UP000825051"/>
    </source>
</evidence>
<dbReference type="PANTHER" id="PTHR47406">
    <property type="entry name" value="COAGULATION FACTOR 5/8 TYPE, C-TERMINAL"/>
    <property type="match status" value="1"/>
</dbReference>
<gene>
    <name evidence="3" type="ORF">K0B96_14340</name>
</gene>
<evidence type="ECO:0000256" key="1">
    <source>
        <dbReference type="ARBA" id="ARBA00022801"/>
    </source>
</evidence>
<protein>
    <submittedName>
        <fullName evidence="3">DUF4838 domain-containing protein</fullName>
    </submittedName>
</protein>
<keyword evidence="1" id="KW-0378">Hydrolase</keyword>
<dbReference type="Proteomes" id="UP000825051">
    <property type="component" value="Chromosome"/>
</dbReference>
<dbReference type="EMBL" id="CP080507">
    <property type="protein sequence ID" value="QYM78464.1"/>
    <property type="molecule type" value="Genomic_DNA"/>
</dbReference>
<proteinExistence type="predicted"/>
<dbReference type="InterPro" id="IPR032287">
    <property type="entry name" value="DUF4838"/>
</dbReference>
<feature type="chain" id="PRO_5034672777" evidence="2">
    <location>
        <begin position="23"/>
        <end position="677"/>
    </location>
</feature>
<dbReference type="PANTHER" id="PTHR47406:SF2">
    <property type="entry name" value="ALPHA GLUCURONIDASE N-TERMINAL DOMAIN-CONTAINING PROTEIN"/>
    <property type="match status" value="1"/>
</dbReference>
<dbReference type="AlphaFoldDB" id="A0A8F9TSK8"/>
<dbReference type="RefSeq" id="WP_220161568.1">
    <property type="nucleotide sequence ID" value="NZ_CP080507.1"/>
</dbReference>
<dbReference type="Pfam" id="PF16126">
    <property type="entry name" value="DUF4838"/>
    <property type="match status" value="1"/>
</dbReference>